<comment type="caution">
    <text evidence="3">The sequence shown here is derived from an EMBL/GenBank/DDBJ whole genome shotgun (WGS) entry which is preliminary data.</text>
</comment>
<dbReference type="PANTHER" id="PTHR46889">
    <property type="entry name" value="TRANSPOSASE INSF FOR INSERTION SEQUENCE IS3B-RELATED"/>
    <property type="match status" value="1"/>
</dbReference>
<keyword evidence="1" id="KW-0472">Membrane</keyword>
<evidence type="ECO:0000313" key="4">
    <source>
        <dbReference type="Proteomes" id="UP000531251"/>
    </source>
</evidence>
<dbReference type="EMBL" id="JAATJB010000040">
    <property type="protein sequence ID" value="NJC00110.1"/>
    <property type="molecule type" value="Genomic_DNA"/>
</dbReference>
<dbReference type="InterPro" id="IPR025948">
    <property type="entry name" value="HTH-like_dom"/>
</dbReference>
<keyword evidence="4" id="KW-1185">Reference proteome</keyword>
<dbReference type="PROSITE" id="PS50994">
    <property type="entry name" value="INTEGRASE"/>
    <property type="match status" value="1"/>
</dbReference>
<dbReference type="GO" id="GO:0015074">
    <property type="term" value="P:DNA integration"/>
    <property type="evidence" value="ECO:0007669"/>
    <property type="project" value="InterPro"/>
</dbReference>
<gene>
    <name evidence="3" type="ORF">GGR89_004465</name>
</gene>
<accession>A0A7X5Y314</accession>
<organism evidence="3 4">
    <name type="scientific">Sphingomonas trueperi</name>
    <dbReference type="NCBI Taxonomy" id="53317"/>
    <lineage>
        <taxon>Bacteria</taxon>
        <taxon>Pseudomonadati</taxon>
        <taxon>Pseudomonadota</taxon>
        <taxon>Alphaproteobacteria</taxon>
        <taxon>Sphingomonadales</taxon>
        <taxon>Sphingomonadaceae</taxon>
        <taxon>Sphingomonas</taxon>
    </lineage>
</organism>
<feature type="transmembrane region" description="Helical" evidence="1">
    <location>
        <begin position="138"/>
        <end position="158"/>
    </location>
</feature>
<dbReference type="AlphaFoldDB" id="A0A7X5Y314"/>
<keyword evidence="1" id="KW-0812">Transmembrane</keyword>
<proteinExistence type="predicted"/>
<dbReference type="InterPro" id="IPR012337">
    <property type="entry name" value="RNaseH-like_sf"/>
</dbReference>
<dbReference type="InterPro" id="IPR036397">
    <property type="entry name" value="RNaseH_sf"/>
</dbReference>
<sequence length="301" mass="34261">MVSFIDAHRAVYGVEPICRVLPIAPSTYHAHVARRIEPTRRSARARRDDVLRPEVRRVFEENFRVYGVRKIWRQLRREGFGVARCTVARLMRAMRLAGVIRGKPVRTTISDKAAPCPLDRVNRQFRALAPNMLWVSDFTYVATWAGFVYVAFVIDTYARRIVGWRVSRSAHTGFVLDALEQALHDRRPARGAGLVHHSDRGSQYVSIKYTERLAEAGIEPSVGSVGDSYDNALAETINGLYKAEVIHRRGPWRSFEAVEYATLEWVDWFNHRRLLEPIGNIPPAEAEANYYAAAEQIVMAA</sequence>
<dbReference type="SUPFAM" id="SSF53098">
    <property type="entry name" value="Ribonuclease H-like"/>
    <property type="match status" value="1"/>
</dbReference>
<evidence type="ECO:0000259" key="2">
    <source>
        <dbReference type="PROSITE" id="PS50994"/>
    </source>
</evidence>
<dbReference type="InterPro" id="IPR001584">
    <property type="entry name" value="Integrase_cat-core"/>
</dbReference>
<evidence type="ECO:0000313" key="3">
    <source>
        <dbReference type="EMBL" id="NJC00110.1"/>
    </source>
</evidence>
<dbReference type="Pfam" id="PF00665">
    <property type="entry name" value="rve"/>
    <property type="match status" value="1"/>
</dbReference>
<dbReference type="InterPro" id="IPR050900">
    <property type="entry name" value="Transposase_IS3/IS150/IS904"/>
</dbReference>
<dbReference type="PANTHER" id="PTHR46889:SF4">
    <property type="entry name" value="TRANSPOSASE INSO FOR INSERTION SEQUENCE ELEMENT IS911B-RELATED"/>
    <property type="match status" value="1"/>
</dbReference>
<dbReference type="GO" id="GO:0003676">
    <property type="term" value="F:nucleic acid binding"/>
    <property type="evidence" value="ECO:0007669"/>
    <property type="project" value="InterPro"/>
</dbReference>
<dbReference type="NCBIfam" id="NF033516">
    <property type="entry name" value="transpos_IS3"/>
    <property type="match status" value="1"/>
</dbReference>
<protein>
    <submittedName>
        <fullName evidence="3">Transposase InsO family protein</fullName>
    </submittedName>
</protein>
<dbReference type="InterPro" id="IPR048020">
    <property type="entry name" value="Transpos_IS3"/>
</dbReference>
<name>A0A7X5Y314_9SPHN</name>
<feature type="domain" description="Integrase catalytic" evidence="2">
    <location>
        <begin position="126"/>
        <end position="291"/>
    </location>
</feature>
<keyword evidence="1" id="KW-1133">Transmembrane helix</keyword>
<reference evidence="3 4" key="1">
    <citation type="submission" date="2020-03" db="EMBL/GenBank/DDBJ databases">
        <title>Genomic Encyclopedia of Type Strains, Phase IV (KMG-IV): sequencing the most valuable type-strain genomes for metagenomic binning, comparative biology and taxonomic classification.</title>
        <authorList>
            <person name="Goeker M."/>
        </authorList>
    </citation>
    <scope>NUCLEOTIDE SEQUENCE [LARGE SCALE GENOMIC DNA]</scope>
    <source>
        <strain evidence="3 4">DSM 7225</strain>
    </source>
</reference>
<evidence type="ECO:0000256" key="1">
    <source>
        <dbReference type="SAM" id="Phobius"/>
    </source>
</evidence>
<dbReference type="Pfam" id="PF13276">
    <property type="entry name" value="HTH_21"/>
    <property type="match status" value="1"/>
</dbReference>
<dbReference type="Gene3D" id="3.30.420.10">
    <property type="entry name" value="Ribonuclease H-like superfamily/Ribonuclease H"/>
    <property type="match status" value="1"/>
</dbReference>
<dbReference type="Proteomes" id="UP000531251">
    <property type="component" value="Unassembled WGS sequence"/>
</dbReference>